<name>A0A8J4BWP0_9CHLO</name>
<accession>A0A8J4BWP0</accession>
<dbReference type="PROSITE" id="PS51186">
    <property type="entry name" value="GNAT"/>
    <property type="match status" value="1"/>
</dbReference>
<dbReference type="AlphaFoldDB" id="A0A8J4BWP0"/>
<feature type="region of interest" description="Disordered" evidence="1">
    <location>
        <begin position="72"/>
        <end position="102"/>
    </location>
</feature>
<reference evidence="3" key="1">
    <citation type="journal article" date="2021" name="Proc. Natl. Acad. Sci. U.S.A.">
        <title>Three genomes in the algal genus Volvox reveal the fate of a haploid sex-determining region after a transition to homothallism.</title>
        <authorList>
            <person name="Yamamoto K."/>
            <person name="Hamaji T."/>
            <person name="Kawai-Toyooka H."/>
            <person name="Matsuzaki R."/>
            <person name="Takahashi F."/>
            <person name="Nishimura Y."/>
            <person name="Kawachi M."/>
            <person name="Noguchi H."/>
            <person name="Minakuchi Y."/>
            <person name="Umen J.G."/>
            <person name="Toyoda A."/>
            <person name="Nozaki H."/>
        </authorList>
    </citation>
    <scope>NUCLEOTIDE SEQUENCE</scope>
    <source>
        <strain evidence="3">NIES-3780</strain>
    </source>
</reference>
<evidence type="ECO:0000313" key="3">
    <source>
        <dbReference type="EMBL" id="GIL66857.1"/>
    </source>
</evidence>
<feature type="region of interest" description="Disordered" evidence="1">
    <location>
        <begin position="358"/>
        <end position="398"/>
    </location>
</feature>
<evidence type="ECO:0000256" key="1">
    <source>
        <dbReference type="SAM" id="MobiDB-lite"/>
    </source>
</evidence>
<dbReference type="CDD" id="cd04301">
    <property type="entry name" value="NAT_SF"/>
    <property type="match status" value="1"/>
</dbReference>
<evidence type="ECO:0000259" key="2">
    <source>
        <dbReference type="PROSITE" id="PS51186"/>
    </source>
</evidence>
<feature type="domain" description="N-acetyltransferase" evidence="2">
    <location>
        <begin position="173"/>
        <end position="355"/>
    </location>
</feature>
<dbReference type="EMBL" id="BNCO01000091">
    <property type="protein sequence ID" value="GIL66857.1"/>
    <property type="molecule type" value="Genomic_DNA"/>
</dbReference>
<keyword evidence="4" id="KW-1185">Reference proteome</keyword>
<dbReference type="InterPro" id="IPR000182">
    <property type="entry name" value="GNAT_dom"/>
</dbReference>
<dbReference type="Gene3D" id="3.40.630.30">
    <property type="match status" value="1"/>
</dbReference>
<proteinExistence type="predicted"/>
<dbReference type="InterPro" id="IPR016181">
    <property type="entry name" value="Acyl_CoA_acyltransferase"/>
</dbReference>
<dbReference type="PANTHER" id="PTHR47443">
    <property type="entry name" value="ACYL-COA N-ACYLTRANSFERASES (NAT) SUPERFAMILY PROTEIN"/>
    <property type="match status" value="1"/>
</dbReference>
<comment type="caution">
    <text evidence="3">The sequence shown here is derived from an EMBL/GenBank/DDBJ whole genome shotgun (WGS) entry which is preliminary data.</text>
</comment>
<feature type="compositionally biased region" description="Low complexity" evidence="1">
    <location>
        <begin position="89"/>
        <end position="102"/>
    </location>
</feature>
<dbReference type="Pfam" id="PF00583">
    <property type="entry name" value="Acetyltransf_1"/>
    <property type="match status" value="1"/>
</dbReference>
<dbReference type="SUPFAM" id="SSF55729">
    <property type="entry name" value="Acyl-CoA N-acyltransferases (Nat)"/>
    <property type="match status" value="1"/>
</dbReference>
<sequence length="398" mass="42719">MSSVVLSAGAQAGTPSSAAAPFLATRAVRYVRVPRAAQFCSVVSCPWFPRTTAGRRSLSRLPQAADRLRAAATCPTNPGGGRSDVRTTNGRSSANGGNSSISSPIHIRPAELIDYWPAADLHCRVFNVDLRNNEMFKGLSLRVDRITALQINDRLALEGGGNSTLLLAFDGEAPVTPDQVKTAEAAFQAEAQAAATRGSPTSMAFPQPMWWLGRALAPGVRPGVGVSAQSVGLVGVAAVDSFGDLVPPRELNWQTDGRMGWYRREGYAYVSNVAVAPEARRRGVARRLMAAAEKLAAEWGCRAVGLHCNPKKREPWALYHSLGYRDSGVVEPTFMPYLQGRPPDRCSFLLKLTLAARRRKQHQPPPPPVAAITEGAVPSTMQQRQQSLEGGPPEGLAH</sequence>
<dbReference type="GO" id="GO:0009507">
    <property type="term" value="C:chloroplast"/>
    <property type="evidence" value="ECO:0007669"/>
    <property type="project" value="TreeGrafter"/>
</dbReference>
<dbReference type="PANTHER" id="PTHR47443:SF3">
    <property type="entry name" value="GCN5-RELATED N-ACETYLTRANSFERASE 4, CHLOROPLASTIC"/>
    <property type="match status" value="1"/>
</dbReference>
<dbReference type="GO" id="GO:0008080">
    <property type="term" value="F:N-acetyltransferase activity"/>
    <property type="evidence" value="ECO:0007669"/>
    <property type="project" value="TreeGrafter"/>
</dbReference>
<organism evidence="3 4">
    <name type="scientific">Volvox africanus</name>
    <dbReference type="NCBI Taxonomy" id="51714"/>
    <lineage>
        <taxon>Eukaryota</taxon>
        <taxon>Viridiplantae</taxon>
        <taxon>Chlorophyta</taxon>
        <taxon>core chlorophytes</taxon>
        <taxon>Chlorophyceae</taxon>
        <taxon>CS clade</taxon>
        <taxon>Chlamydomonadales</taxon>
        <taxon>Volvocaceae</taxon>
        <taxon>Volvox</taxon>
    </lineage>
</organism>
<protein>
    <recommendedName>
        <fullName evidence="2">N-acetyltransferase domain-containing protein</fullName>
    </recommendedName>
</protein>
<evidence type="ECO:0000313" key="4">
    <source>
        <dbReference type="Proteomes" id="UP000747399"/>
    </source>
</evidence>
<gene>
    <name evidence="3" type="ORF">Vafri_20238</name>
</gene>
<dbReference type="Proteomes" id="UP000747399">
    <property type="component" value="Unassembled WGS sequence"/>
</dbReference>
<feature type="compositionally biased region" description="Polar residues" evidence="1">
    <location>
        <begin position="379"/>
        <end position="388"/>
    </location>
</feature>